<evidence type="ECO:0000313" key="2">
    <source>
        <dbReference type="EMBL" id="KAF2431989.1"/>
    </source>
</evidence>
<keyword evidence="1" id="KW-1133">Transmembrane helix</keyword>
<comment type="caution">
    <text evidence="2">The sequence shown here is derived from an EMBL/GenBank/DDBJ whole genome shotgun (WGS) entry which is preliminary data.</text>
</comment>
<proteinExistence type="predicted"/>
<keyword evidence="1" id="KW-0472">Membrane</keyword>
<accession>A0A9P4TZ15</accession>
<dbReference type="Proteomes" id="UP000800235">
    <property type="component" value="Unassembled WGS sequence"/>
</dbReference>
<keyword evidence="1" id="KW-0812">Transmembrane</keyword>
<name>A0A9P4TZ15_9PEZI</name>
<organism evidence="2 3">
    <name type="scientific">Tothia fuscella</name>
    <dbReference type="NCBI Taxonomy" id="1048955"/>
    <lineage>
        <taxon>Eukaryota</taxon>
        <taxon>Fungi</taxon>
        <taxon>Dikarya</taxon>
        <taxon>Ascomycota</taxon>
        <taxon>Pezizomycotina</taxon>
        <taxon>Dothideomycetes</taxon>
        <taxon>Pleosporomycetidae</taxon>
        <taxon>Venturiales</taxon>
        <taxon>Cylindrosympodiaceae</taxon>
        <taxon>Tothia</taxon>
    </lineage>
</organism>
<dbReference type="AlphaFoldDB" id="A0A9P4TZ15"/>
<evidence type="ECO:0000256" key="1">
    <source>
        <dbReference type="SAM" id="Phobius"/>
    </source>
</evidence>
<dbReference type="OrthoDB" id="9988102at2759"/>
<feature type="transmembrane region" description="Helical" evidence="1">
    <location>
        <begin position="286"/>
        <end position="306"/>
    </location>
</feature>
<protein>
    <submittedName>
        <fullName evidence="2">Uncharacterized protein</fullName>
    </submittedName>
</protein>
<feature type="transmembrane region" description="Helical" evidence="1">
    <location>
        <begin position="318"/>
        <end position="337"/>
    </location>
</feature>
<reference evidence="2" key="1">
    <citation type="journal article" date="2020" name="Stud. Mycol.">
        <title>101 Dothideomycetes genomes: a test case for predicting lifestyles and emergence of pathogens.</title>
        <authorList>
            <person name="Haridas S."/>
            <person name="Albert R."/>
            <person name="Binder M."/>
            <person name="Bloem J."/>
            <person name="Labutti K."/>
            <person name="Salamov A."/>
            <person name="Andreopoulos B."/>
            <person name="Baker S."/>
            <person name="Barry K."/>
            <person name="Bills G."/>
            <person name="Bluhm B."/>
            <person name="Cannon C."/>
            <person name="Castanera R."/>
            <person name="Culley D."/>
            <person name="Daum C."/>
            <person name="Ezra D."/>
            <person name="Gonzalez J."/>
            <person name="Henrissat B."/>
            <person name="Kuo A."/>
            <person name="Liang C."/>
            <person name="Lipzen A."/>
            <person name="Lutzoni F."/>
            <person name="Magnuson J."/>
            <person name="Mondo S."/>
            <person name="Nolan M."/>
            <person name="Ohm R."/>
            <person name="Pangilinan J."/>
            <person name="Park H.-J."/>
            <person name="Ramirez L."/>
            <person name="Alfaro M."/>
            <person name="Sun H."/>
            <person name="Tritt A."/>
            <person name="Yoshinaga Y."/>
            <person name="Zwiers L.-H."/>
            <person name="Turgeon B."/>
            <person name="Goodwin S."/>
            <person name="Spatafora J."/>
            <person name="Crous P."/>
            <person name="Grigoriev I."/>
        </authorList>
    </citation>
    <scope>NUCLEOTIDE SEQUENCE</scope>
    <source>
        <strain evidence="2">CBS 130266</strain>
    </source>
</reference>
<sequence>MINSILQSSALLQQAYGPEPSVPEGHVRVRWRCACGDHVYDDYIENRSGAAAELEAYLNKVPNQWPQSPPSSYPSSAADSIFSAGSNTSSLSSATTWGSHNASSPTLWDQQGIPKQHQMVASSNPYSRGLKSYIEPLWLYTCVNEGKWTTKMRHLDVNNSKINSDKDLALALGALHSQVNRKWYKLFKLRGLISIKFVQFELHRNRYADISSSPSLPTPGTTSYEFAPHDLTLPVGSHYLMHLFKHPYDYDDELITYLRTPKRRDRLEMGTGWGLQLVEGFLAERVWAAILCLAAIGSAVFAGCWARGTGDVQGAFGIAGWIVGIAGLVGAWIQAAFD</sequence>
<gene>
    <name evidence="2" type="ORF">EJ08DRAFT_586115</name>
</gene>
<keyword evidence="3" id="KW-1185">Reference proteome</keyword>
<evidence type="ECO:0000313" key="3">
    <source>
        <dbReference type="Proteomes" id="UP000800235"/>
    </source>
</evidence>
<dbReference type="EMBL" id="MU007028">
    <property type="protein sequence ID" value="KAF2431989.1"/>
    <property type="molecule type" value="Genomic_DNA"/>
</dbReference>